<dbReference type="PANTHER" id="PTHR11319">
    <property type="entry name" value="G PROTEIN-COUPLED RECEPTOR-RELATED"/>
    <property type="match status" value="1"/>
</dbReference>
<proteinExistence type="predicted"/>
<keyword evidence="2" id="KW-0472">Membrane</keyword>
<dbReference type="EMBL" id="GL833122">
    <property type="protein sequence ID" value="EGB11589.1"/>
    <property type="molecule type" value="Genomic_DNA"/>
</dbReference>
<dbReference type="RefSeq" id="XP_009033940.1">
    <property type="nucleotide sequence ID" value="XM_009035692.1"/>
</dbReference>
<keyword evidence="4" id="KW-1185">Reference proteome</keyword>
<name>F0XZN3_AURAN</name>
<evidence type="ECO:0000256" key="2">
    <source>
        <dbReference type="SAM" id="Phobius"/>
    </source>
</evidence>
<protein>
    <recommendedName>
        <fullName evidence="5">Tyrosine-protein kinase ephrin type A/B receptor-like domain-containing protein</fullName>
    </recommendedName>
</protein>
<evidence type="ECO:0000256" key="1">
    <source>
        <dbReference type="SAM" id="MobiDB-lite"/>
    </source>
</evidence>
<organism evidence="4">
    <name type="scientific">Aureococcus anophagefferens</name>
    <name type="common">Harmful bloom alga</name>
    <dbReference type="NCBI Taxonomy" id="44056"/>
    <lineage>
        <taxon>Eukaryota</taxon>
        <taxon>Sar</taxon>
        <taxon>Stramenopiles</taxon>
        <taxon>Ochrophyta</taxon>
        <taxon>Pelagophyceae</taxon>
        <taxon>Pelagomonadales</taxon>
        <taxon>Pelagomonadaceae</taxon>
        <taxon>Aureococcus</taxon>
    </lineage>
</organism>
<dbReference type="PANTHER" id="PTHR11319:SF35">
    <property type="entry name" value="OUTER MEMBRANE PROTEIN PMPC-RELATED"/>
    <property type="match status" value="1"/>
</dbReference>
<keyword evidence="2" id="KW-0812">Transmembrane</keyword>
<keyword evidence="2" id="KW-1133">Transmembrane helix</keyword>
<evidence type="ECO:0008006" key="5">
    <source>
        <dbReference type="Google" id="ProtNLM"/>
    </source>
</evidence>
<reference evidence="3 4" key="1">
    <citation type="journal article" date="2011" name="Proc. Natl. Acad. Sci. U.S.A.">
        <title>Niche of harmful alga Aureococcus anophagefferens revealed through ecogenomics.</title>
        <authorList>
            <person name="Gobler C.J."/>
            <person name="Berry D.L."/>
            <person name="Dyhrman S.T."/>
            <person name="Wilhelm S.W."/>
            <person name="Salamov A."/>
            <person name="Lobanov A.V."/>
            <person name="Zhang Y."/>
            <person name="Collier J.L."/>
            <person name="Wurch L.L."/>
            <person name="Kustka A.B."/>
            <person name="Dill B.D."/>
            <person name="Shah M."/>
            <person name="VerBerkmoes N.C."/>
            <person name="Kuo A."/>
            <person name="Terry A."/>
            <person name="Pangilinan J."/>
            <person name="Lindquist E.A."/>
            <person name="Lucas S."/>
            <person name="Paulsen I.T."/>
            <person name="Hattenrath-Lehmann T.K."/>
            <person name="Talmage S.C."/>
            <person name="Walker E.A."/>
            <person name="Koch F."/>
            <person name="Burson A.M."/>
            <person name="Marcoval M.A."/>
            <person name="Tang Y.Z."/>
            <person name="Lecleir G.R."/>
            <person name="Coyne K.J."/>
            <person name="Berg G.M."/>
            <person name="Bertrand E.M."/>
            <person name="Saito M.A."/>
            <person name="Gladyshev V.N."/>
            <person name="Grigoriev I.V."/>
        </authorList>
    </citation>
    <scope>NUCLEOTIDE SEQUENCE [LARGE SCALE GENOMIC DNA]</scope>
    <source>
        <strain evidence="4">CCMP 1984</strain>
    </source>
</reference>
<feature type="compositionally biased region" description="Polar residues" evidence="1">
    <location>
        <begin position="1294"/>
        <end position="1321"/>
    </location>
</feature>
<feature type="region of interest" description="Disordered" evidence="1">
    <location>
        <begin position="1287"/>
        <end position="1321"/>
    </location>
</feature>
<feature type="transmembrane region" description="Helical" evidence="2">
    <location>
        <begin position="675"/>
        <end position="696"/>
    </location>
</feature>
<feature type="transmembrane region" description="Helical" evidence="2">
    <location>
        <begin position="503"/>
        <end position="525"/>
    </location>
</feature>
<dbReference type="GeneID" id="20223615"/>
<feature type="transmembrane region" description="Helical" evidence="2">
    <location>
        <begin position="564"/>
        <end position="586"/>
    </location>
</feature>
<dbReference type="KEGG" id="aaf:AURANDRAFT_61786"/>
<evidence type="ECO:0000313" key="4">
    <source>
        <dbReference type="Proteomes" id="UP000002729"/>
    </source>
</evidence>
<dbReference type="Proteomes" id="UP000002729">
    <property type="component" value="Unassembled WGS sequence"/>
</dbReference>
<dbReference type="Gene3D" id="3.30.450.20">
    <property type="entry name" value="PAS domain"/>
    <property type="match status" value="1"/>
</dbReference>
<dbReference type="InParanoid" id="F0XZN3"/>
<evidence type="ECO:0000313" key="3">
    <source>
        <dbReference type="EMBL" id="EGB11589.1"/>
    </source>
</evidence>
<gene>
    <name evidence="3" type="ORF">AURANDRAFT_61786</name>
</gene>
<feature type="transmembrane region" description="Helical" evidence="2">
    <location>
        <begin position="477"/>
        <end position="496"/>
    </location>
</feature>
<accession>F0XZN3</accession>
<dbReference type="SUPFAM" id="SSF57184">
    <property type="entry name" value="Growth factor receptor domain"/>
    <property type="match status" value="1"/>
</dbReference>
<dbReference type="InterPro" id="IPR009030">
    <property type="entry name" value="Growth_fac_rcpt_cys_sf"/>
</dbReference>
<sequence>MARGAASSSVATVELAGEIESVMGQPWAVIDSMSEFFETEHLGAMVDDWAKAGSLMFALLRSYWYDPAIYMMYSGFRDGTFLGIYNVQDEDEAPRMTFLPGYNCSWNYTKACGAADEPCEAGYKGANPACRAYFEVARSDGSANCSGWRTATKGCESASSEALGLLDCVLEDEAYKFAVYDPRMRPWYLAAADALAATGDVYSWSDVYSFTSTGDLGITATRVYSLGDDAEAEGTSSVDFVLAGLGDLLEEATDEASVAFLTERDGALLAVSEGNITDGDGNRLNAVDSTTPLIAAAAAHAASFGPADAVVTVDDGGVEAKYWYHTALVEDDKGLAWNLTELVRIDCGTDYYLDEANLLCRKCAYPARTVDDAAGGVYTCTACFPTFYAATDASGDAYCEACPEGGVCEGGADPPYNQAGYWGDPEFPTSYYPAEGSDTNFECFAGYRGRMCHTLDSPHYYMIGDLGPFACPDSADLRWFSVVGGFGIVLSIWVFLNKYLLEVFPSLDLMTYFMQLLAIICRFNYDYAPKGTDYYTLLLDIALFDIDILKPSCVMEWSFTRSVVAQFGVVIVGVLVNFLPIAWTLAKKLWAERDFRSLSKLRGSFHYYNGCVGERAFAAGASVLALLDMQQTTMAFNAFESMPASMRCDTYAGYDEPFMREQPDESCKGGFAKGVMGFGILTLVVFVMGVPHMTFLNIEYESRAHGGVHNAHVQDLLGWNFGAFRAPHHSWRIRRLYLSVIICAAATIFDDPAVQIAIALVAVLESYASHLKCQPYINPNLNALETVGLRLVALTLLMGIMRAANRSSRFQNAWFVVVIAGQCYHFARCVQQATKESGRRGAVLRAKHRLKKAVLGEYDTPEARQKRASKKGPAMQRLKEGVVRRAKRLSTMVVEMVSEEPLTPVDAAEPAMEAAVDAAMEISNSFSPLAWNAWVTAKRYDAAGVKRMTAVAEQCKYILSDVSCTSVYSADDRSMYWNNISRHFPGIIDFVTTLEPSERTIFFGIMCRLQRYVASAKHEDIRKRRYYDVVNIEDRPSMLYYLCACSGDQFAEVSRLLGDVVEELEKAPPAVSMQLFHLPASLQSDAAKNLFVPREESDGFHAKVYRSFSMSSIESATDALVGRMESVLETEGAGDDHVDRAAKNQHYFDRIEQRAVNHTRAVLQNLGASEARAGDAAEDSFIDDGDVVPRSDSDASLLAPAPSAFSAALSIFSCGMAPGASPGGAPSTYTRIFTRNASLASESTCSDVRVPQTALSKFATAKIMMGMFVTYMFTVVTTMFTRSRPQVPSSVRSTMGTTAMSRGTSTPVGPTNMSTKSTVAQPKNTKSDAIAAFVYTLSPFVRSATSKK</sequence>